<organism evidence="1 2">
    <name type="scientific">Desmonostoc muscorum LEGE 12446</name>
    <dbReference type="NCBI Taxonomy" id="1828758"/>
    <lineage>
        <taxon>Bacteria</taxon>
        <taxon>Bacillati</taxon>
        <taxon>Cyanobacteriota</taxon>
        <taxon>Cyanophyceae</taxon>
        <taxon>Nostocales</taxon>
        <taxon>Nostocaceae</taxon>
        <taxon>Desmonostoc</taxon>
    </lineage>
</organism>
<reference evidence="1" key="1">
    <citation type="submission" date="2020-10" db="EMBL/GenBank/DDBJ databases">
        <authorList>
            <person name="Castelo-Branco R."/>
            <person name="Eusebio N."/>
            <person name="Adriana R."/>
            <person name="Vieira A."/>
            <person name="Brugerolle De Fraissinette N."/>
            <person name="Rezende De Castro R."/>
            <person name="Schneider M.P."/>
            <person name="Vasconcelos V."/>
            <person name="Leao P.N."/>
        </authorList>
    </citation>
    <scope>NUCLEOTIDE SEQUENCE</scope>
    <source>
        <strain evidence="1">LEGE 12446</strain>
    </source>
</reference>
<gene>
    <name evidence="1" type="ORF">IQ276_27775</name>
</gene>
<protein>
    <submittedName>
        <fullName evidence="1">Uncharacterized protein</fullName>
    </submittedName>
</protein>
<evidence type="ECO:0000313" key="1">
    <source>
        <dbReference type="EMBL" id="MBE9026081.1"/>
    </source>
</evidence>
<evidence type="ECO:0000313" key="2">
    <source>
        <dbReference type="Proteomes" id="UP000622533"/>
    </source>
</evidence>
<dbReference type="EMBL" id="JADEXS010000532">
    <property type="protein sequence ID" value="MBE9026081.1"/>
    <property type="molecule type" value="Genomic_DNA"/>
</dbReference>
<name>A0A8J7A5M5_DESMC</name>
<dbReference type="AlphaFoldDB" id="A0A8J7A5M5"/>
<comment type="caution">
    <text evidence="1">The sequence shown here is derived from an EMBL/GenBank/DDBJ whole genome shotgun (WGS) entry which is preliminary data.</text>
</comment>
<proteinExistence type="predicted"/>
<dbReference type="RefSeq" id="WP_193921602.1">
    <property type="nucleotide sequence ID" value="NZ_JADEXS020000001.1"/>
</dbReference>
<keyword evidence="2" id="KW-1185">Reference proteome</keyword>
<dbReference type="Proteomes" id="UP000622533">
    <property type="component" value="Unassembled WGS sequence"/>
</dbReference>
<sequence length="49" mass="5857">MQWIELSASSQLHRYTTVNDAYCFAIALLRRCDRINASIWHFPCLYSKY</sequence>
<accession>A0A8J7A5M5</accession>